<evidence type="ECO:0000256" key="8">
    <source>
        <dbReference type="SAM" id="MobiDB-lite"/>
    </source>
</evidence>
<keyword evidence="2 7" id="KW-0813">Transport</keyword>
<keyword evidence="11" id="KW-1185">Reference proteome</keyword>
<comment type="caution">
    <text evidence="10">The sequence shown here is derived from an EMBL/GenBank/DDBJ whole genome shotgun (WGS) entry which is preliminary data.</text>
</comment>
<keyword evidence="5 7" id="KW-1133">Transmembrane helix</keyword>
<feature type="transmembrane region" description="Helical" evidence="7">
    <location>
        <begin position="47"/>
        <end position="70"/>
    </location>
</feature>
<evidence type="ECO:0000256" key="5">
    <source>
        <dbReference type="ARBA" id="ARBA00022989"/>
    </source>
</evidence>
<accession>A0ABQ2L8J4</accession>
<keyword evidence="4 7" id="KW-0812">Transmembrane</keyword>
<gene>
    <name evidence="10" type="ORF">GCM10010969_34720</name>
</gene>
<dbReference type="PROSITE" id="PS50928">
    <property type="entry name" value="ABC_TM1"/>
    <property type="match status" value="1"/>
</dbReference>
<evidence type="ECO:0000313" key="11">
    <source>
        <dbReference type="Proteomes" id="UP000606653"/>
    </source>
</evidence>
<evidence type="ECO:0000256" key="2">
    <source>
        <dbReference type="ARBA" id="ARBA00022448"/>
    </source>
</evidence>
<dbReference type="Pfam" id="PF00528">
    <property type="entry name" value="BPD_transp_1"/>
    <property type="match status" value="1"/>
</dbReference>
<feature type="transmembrane region" description="Helical" evidence="7">
    <location>
        <begin position="194"/>
        <end position="218"/>
    </location>
</feature>
<dbReference type="InterPro" id="IPR035906">
    <property type="entry name" value="MetI-like_sf"/>
</dbReference>
<name>A0ABQ2L8J4_9BACL</name>
<feature type="domain" description="ABC transmembrane type-1" evidence="9">
    <location>
        <begin position="104"/>
        <end position="320"/>
    </location>
</feature>
<keyword evidence="6 7" id="KW-0472">Membrane</keyword>
<evidence type="ECO:0000313" key="10">
    <source>
        <dbReference type="EMBL" id="GGO06783.1"/>
    </source>
</evidence>
<dbReference type="InterPro" id="IPR000515">
    <property type="entry name" value="MetI-like"/>
</dbReference>
<dbReference type="InterPro" id="IPR051393">
    <property type="entry name" value="ABC_transporter_permease"/>
</dbReference>
<feature type="transmembrane region" description="Helical" evidence="7">
    <location>
        <begin position="114"/>
        <end position="133"/>
    </location>
</feature>
<feature type="transmembrane region" description="Helical" evidence="7">
    <location>
        <begin position="304"/>
        <end position="324"/>
    </location>
</feature>
<reference evidence="11" key="1">
    <citation type="journal article" date="2019" name="Int. J. Syst. Evol. Microbiol.">
        <title>The Global Catalogue of Microorganisms (GCM) 10K type strain sequencing project: providing services to taxonomists for standard genome sequencing and annotation.</title>
        <authorList>
            <consortium name="The Broad Institute Genomics Platform"/>
            <consortium name="The Broad Institute Genome Sequencing Center for Infectious Disease"/>
            <person name="Wu L."/>
            <person name="Ma J."/>
        </authorList>
    </citation>
    <scope>NUCLEOTIDE SEQUENCE [LARGE SCALE GENOMIC DNA]</scope>
    <source>
        <strain evidence="11">CGMCC 1.6964</strain>
    </source>
</reference>
<dbReference type="Gene3D" id="1.10.3720.10">
    <property type="entry name" value="MetI-like"/>
    <property type="match status" value="1"/>
</dbReference>
<feature type="compositionally biased region" description="Low complexity" evidence="8">
    <location>
        <begin position="24"/>
        <end position="37"/>
    </location>
</feature>
<evidence type="ECO:0000256" key="1">
    <source>
        <dbReference type="ARBA" id="ARBA00004651"/>
    </source>
</evidence>
<protein>
    <submittedName>
        <fullName evidence="10">Glycerol-3-phosphate ABC transporter permease</fullName>
    </submittedName>
</protein>
<dbReference type="Proteomes" id="UP000606653">
    <property type="component" value="Unassembled WGS sequence"/>
</dbReference>
<feature type="transmembrane region" description="Helical" evidence="7">
    <location>
        <begin position="239"/>
        <end position="264"/>
    </location>
</feature>
<dbReference type="PANTHER" id="PTHR30193:SF37">
    <property type="entry name" value="INNER MEMBRANE ABC TRANSPORTER PERMEASE PROTEIN YCJO"/>
    <property type="match status" value="1"/>
</dbReference>
<dbReference type="RefSeq" id="WP_018978135.1">
    <property type="nucleotide sequence ID" value="NZ_BMLN01000012.1"/>
</dbReference>
<evidence type="ECO:0000256" key="7">
    <source>
        <dbReference type="RuleBase" id="RU363032"/>
    </source>
</evidence>
<proteinExistence type="inferred from homology"/>
<dbReference type="CDD" id="cd06261">
    <property type="entry name" value="TM_PBP2"/>
    <property type="match status" value="1"/>
</dbReference>
<sequence length="331" mass="36224">MENRIENTDETAPVPLQKGTLDANAESSSRTSGNSSRTASLGRFREAALAAIFIAPALLLFGIFLFYPLIQSVYLSLHSTNPRGQVANFVGLANFRNLFNSPGFPNSLMVTLKFILLTVPASLAFALAFAAVCRSRIRGMKIFRFVFALPIAVSVSTGSIMWMVLFHPTLGTLNYFLGKMGIAPVQWLTDPNMALLSISLMTVWMNIGFLFILLLGGMQSIPEEIYESAKIDGSGPVRTFWRLTLPLVSPTLFFASVTSVIGAFQAFGQINILTKGGPVNSTNVLVFKLYEDAFVNFRFGIGSAQALVLFAIVLVITVLQFVVAERKVHYQ</sequence>
<comment type="subcellular location">
    <subcellularLocation>
        <location evidence="1 7">Cell membrane</location>
        <topology evidence="1 7">Multi-pass membrane protein</topology>
    </subcellularLocation>
</comment>
<dbReference type="SUPFAM" id="SSF161098">
    <property type="entry name" value="MetI-like"/>
    <property type="match status" value="1"/>
</dbReference>
<evidence type="ECO:0000256" key="6">
    <source>
        <dbReference type="ARBA" id="ARBA00023136"/>
    </source>
</evidence>
<comment type="similarity">
    <text evidence="7">Belongs to the binding-protein-dependent transport system permease family.</text>
</comment>
<dbReference type="PANTHER" id="PTHR30193">
    <property type="entry name" value="ABC TRANSPORTER PERMEASE PROTEIN"/>
    <property type="match status" value="1"/>
</dbReference>
<organism evidence="10 11">
    <name type="scientific">Saccharibacillus kuerlensis</name>
    <dbReference type="NCBI Taxonomy" id="459527"/>
    <lineage>
        <taxon>Bacteria</taxon>
        <taxon>Bacillati</taxon>
        <taxon>Bacillota</taxon>
        <taxon>Bacilli</taxon>
        <taxon>Bacillales</taxon>
        <taxon>Paenibacillaceae</taxon>
        <taxon>Saccharibacillus</taxon>
    </lineage>
</organism>
<evidence type="ECO:0000256" key="3">
    <source>
        <dbReference type="ARBA" id="ARBA00022475"/>
    </source>
</evidence>
<dbReference type="EMBL" id="BMLN01000012">
    <property type="protein sequence ID" value="GGO06783.1"/>
    <property type="molecule type" value="Genomic_DNA"/>
</dbReference>
<feature type="region of interest" description="Disordered" evidence="8">
    <location>
        <begin position="1"/>
        <end position="37"/>
    </location>
</feature>
<feature type="transmembrane region" description="Helical" evidence="7">
    <location>
        <begin position="145"/>
        <end position="165"/>
    </location>
</feature>
<evidence type="ECO:0000259" key="9">
    <source>
        <dbReference type="PROSITE" id="PS50928"/>
    </source>
</evidence>
<evidence type="ECO:0000256" key="4">
    <source>
        <dbReference type="ARBA" id="ARBA00022692"/>
    </source>
</evidence>
<keyword evidence="3" id="KW-1003">Cell membrane</keyword>